<proteinExistence type="predicted"/>
<keyword evidence="2" id="KW-1185">Reference proteome</keyword>
<protein>
    <submittedName>
        <fullName evidence="1">Uncharacterized protein</fullName>
    </submittedName>
</protein>
<accession>A0AA88AM10</accession>
<organism evidence="1 2">
    <name type="scientific">Ficus carica</name>
    <name type="common">Common fig</name>
    <dbReference type="NCBI Taxonomy" id="3494"/>
    <lineage>
        <taxon>Eukaryota</taxon>
        <taxon>Viridiplantae</taxon>
        <taxon>Streptophyta</taxon>
        <taxon>Embryophyta</taxon>
        <taxon>Tracheophyta</taxon>
        <taxon>Spermatophyta</taxon>
        <taxon>Magnoliopsida</taxon>
        <taxon>eudicotyledons</taxon>
        <taxon>Gunneridae</taxon>
        <taxon>Pentapetalae</taxon>
        <taxon>rosids</taxon>
        <taxon>fabids</taxon>
        <taxon>Rosales</taxon>
        <taxon>Moraceae</taxon>
        <taxon>Ficeae</taxon>
        <taxon>Ficus</taxon>
    </lineage>
</organism>
<evidence type="ECO:0000313" key="2">
    <source>
        <dbReference type="Proteomes" id="UP001187192"/>
    </source>
</evidence>
<reference evidence="1" key="1">
    <citation type="submission" date="2023-07" db="EMBL/GenBank/DDBJ databases">
        <title>draft genome sequence of fig (Ficus carica).</title>
        <authorList>
            <person name="Takahashi T."/>
            <person name="Nishimura K."/>
        </authorList>
    </citation>
    <scope>NUCLEOTIDE SEQUENCE</scope>
</reference>
<dbReference type="AlphaFoldDB" id="A0AA88AM10"/>
<sequence length="77" mass="8934">MKNKVWWVDDDDPVPDGLERLKLALILPNIRLQTKSGLMTMKFWWMMTSSAEWRKEKLSSAAAKNLKVLALKARANF</sequence>
<comment type="caution">
    <text evidence="1">The sequence shown here is derived from an EMBL/GenBank/DDBJ whole genome shotgun (WGS) entry which is preliminary data.</text>
</comment>
<gene>
    <name evidence="1" type="ORF">TIFTF001_024407</name>
</gene>
<evidence type="ECO:0000313" key="1">
    <source>
        <dbReference type="EMBL" id="GMN55279.1"/>
    </source>
</evidence>
<name>A0AA88AM10_FICCA</name>
<dbReference type="Proteomes" id="UP001187192">
    <property type="component" value="Unassembled WGS sequence"/>
</dbReference>
<dbReference type="EMBL" id="BTGU01000056">
    <property type="protein sequence ID" value="GMN55279.1"/>
    <property type="molecule type" value="Genomic_DNA"/>
</dbReference>